<reference evidence="1" key="1">
    <citation type="journal article" date="2016" name="Front. Microbiol.">
        <title>Genome Sequence of the Piezophilic, Mesophilic Sulfate-Reducing Bacterium Desulfovibrio indicus J2T.</title>
        <authorList>
            <person name="Cao J."/>
            <person name="Maignien L."/>
            <person name="Shao Z."/>
            <person name="Alain K."/>
            <person name="Jebbar M."/>
        </authorList>
    </citation>
    <scope>NUCLEOTIDE SEQUENCE</scope>
    <source>
        <strain evidence="1">DSM 21893</strain>
    </source>
</reference>
<sequence length="49" mass="5493">MGTFLENLAPFALLLILLGGLAIGFQREALRHHRARTADRQASSFVWRA</sequence>
<protein>
    <submittedName>
        <fullName evidence="1">Uncharacterized protein</fullName>
    </submittedName>
</protein>
<keyword evidence="2" id="KW-1185">Reference proteome</keyword>
<comment type="caution">
    <text evidence="1">The sequence shown here is derived from an EMBL/GenBank/DDBJ whole genome shotgun (WGS) entry which is preliminary data.</text>
</comment>
<dbReference type="AlphaFoldDB" id="A0AAV4ZBV7"/>
<evidence type="ECO:0000313" key="1">
    <source>
        <dbReference type="EMBL" id="GJD41351.1"/>
    </source>
</evidence>
<evidence type="ECO:0000313" key="2">
    <source>
        <dbReference type="Proteomes" id="UP001055307"/>
    </source>
</evidence>
<proteinExistence type="predicted"/>
<reference evidence="1" key="2">
    <citation type="submission" date="2021-08" db="EMBL/GenBank/DDBJ databases">
        <authorList>
            <person name="Tani A."/>
            <person name="Ola A."/>
            <person name="Ogura Y."/>
            <person name="Katsura K."/>
            <person name="Hayashi T."/>
        </authorList>
    </citation>
    <scope>NUCLEOTIDE SEQUENCE</scope>
    <source>
        <strain evidence="1">DSM 21893</strain>
    </source>
</reference>
<dbReference type="Proteomes" id="UP001055307">
    <property type="component" value="Unassembled WGS sequence"/>
</dbReference>
<dbReference type="RefSeq" id="WP_192215627.1">
    <property type="nucleotide sequence ID" value="NZ_BPQF01000019.1"/>
</dbReference>
<organism evidence="1 2">
    <name type="scientific">Methylobacterium bullatum</name>
    <dbReference type="NCBI Taxonomy" id="570505"/>
    <lineage>
        <taxon>Bacteria</taxon>
        <taxon>Pseudomonadati</taxon>
        <taxon>Pseudomonadota</taxon>
        <taxon>Alphaproteobacteria</taxon>
        <taxon>Hyphomicrobiales</taxon>
        <taxon>Methylobacteriaceae</taxon>
        <taxon>Methylobacterium</taxon>
    </lineage>
</organism>
<gene>
    <name evidence="1" type="ORF">OICFNHDK_3834</name>
</gene>
<name>A0AAV4ZBV7_9HYPH</name>
<accession>A0AAV4ZBV7</accession>
<dbReference type="EMBL" id="BPQF01000019">
    <property type="protein sequence ID" value="GJD41351.1"/>
    <property type="molecule type" value="Genomic_DNA"/>
</dbReference>